<sequence>MVAIVPSFEPDSLGVRWDLLGRVYLFGNDKGGVGKSTIAANAAGQAAQSGLRTLAVDLNAQGNMALDFGVSRNPEVNDNGKGLLHALTLDVPLNPVRGVRENLDFIPGGRYVRRIQAHLQPMMVDDEGIREAVTSLARALSGIAENYDLIILDSPPENELLLQLVLCAARFVVVPMKTDEASRIGLRALARVLERMRHVNPCLVLLGVVVFASSTNATNLRASLRDGVEDDLKGSAVPFFESFVRYAEAVGAAARKYGALAHELEAMLIEGTKPVAAGGYKLDWQYKAEEAERMKEENPEQALKKVPVVPGTAKRVAGDIEAVLQEMFSEAKQKRKQLKQEGLWV</sequence>
<evidence type="ECO:0000313" key="2">
    <source>
        <dbReference type="EMBL" id="SFQ30103.1"/>
    </source>
</evidence>
<feature type="domain" description="AAA" evidence="1">
    <location>
        <begin position="23"/>
        <end position="198"/>
    </location>
</feature>
<protein>
    <submittedName>
        <fullName evidence="2">Cellulose biosynthesis protein BcsQ</fullName>
    </submittedName>
</protein>
<evidence type="ECO:0000259" key="1">
    <source>
        <dbReference type="Pfam" id="PF13614"/>
    </source>
</evidence>
<gene>
    <name evidence="2" type="ORF">SAMN05421854_110173</name>
</gene>
<dbReference type="RefSeq" id="WP_167545534.1">
    <property type="nucleotide sequence ID" value="NZ_FOWC01000010.1"/>
</dbReference>
<reference evidence="2 3" key="1">
    <citation type="submission" date="2016-10" db="EMBL/GenBank/DDBJ databases">
        <authorList>
            <person name="de Groot N.N."/>
        </authorList>
    </citation>
    <scope>NUCLEOTIDE SEQUENCE [LARGE SCALE GENOMIC DNA]</scope>
    <source>
        <strain evidence="2 3">DSM 44637</strain>
    </source>
</reference>
<dbReference type="EMBL" id="FOWC01000010">
    <property type="protein sequence ID" value="SFQ30103.1"/>
    <property type="molecule type" value="Genomic_DNA"/>
</dbReference>
<dbReference type="InterPro" id="IPR025669">
    <property type="entry name" value="AAA_dom"/>
</dbReference>
<dbReference type="STRING" id="112413.SAMN05421854_110173"/>
<dbReference type="InterPro" id="IPR050678">
    <property type="entry name" value="DNA_Partitioning_ATPase"/>
</dbReference>
<proteinExistence type="predicted"/>
<dbReference type="InterPro" id="IPR027417">
    <property type="entry name" value="P-loop_NTPase"/>
</dbReference>
<dbReference type="CDD" id="cd02042">
    <property type="entry name" value="ParAB_family"/>
    <property type="match status" value="1"/>
</dbReference>
<dbReference type="Gene3D" id="3.40.50.300">
    <property type="entry name" value="P-loop containing nucleotide triphosphate hydrolases"/>
    <property type="match status" value="1"/>
</dbReference>
<dbReference type="Proteomes" id="UP000199137">
    <property type="component" value="Unassembled WGS sequence"/>
</dbReference>
<dbReference type="AlphaFoldDB" id="A0A1I5XDP8"/>
<dbReference type="PANTHER" id="PTHR13696">
    <property type="entry name" value="P-LOOP CONTAINING NUCLEOSIDE TRIPHOSPHATE HYDROLASE"/>
    <property type="match status" value="1"/>
</dbReference>
<accession>A0A1I5XDP8</accession>
<evidence type="ECO:0000313" key="3">
    <source>
        <dbReference type="Proteomes" id="UP000199137"/>
    </source>
</evidence>
<dbReference type="Pfam" id="PF13614">
    <property type="entry name" value="AAA_31"/>
    <property type="match status" value="1"/>
</dbReference>
<organism evidence="2 3">
    <name type="scientific">Amycolatopsis rubida</name>
    <dbReference type="NCBI Taxonomy" id="112413"/>
    <lineage>
        <taxon>Bacteria</taxon>
        <taxon>Bacillati</taxon>
        <taxon>Actinomycetota</taxon>
        <taxon>Actinomycetes</taxon>
        <taxon>Pseudonocardiales</taxon>
        <taxon>Pseudonocardiaceae</taxon>
        <taxon>Amycolatopsis</taxon>
    </lineage>
</organism>
<dbReference type="PANTHER" id="PTHR13696:SF99">
    <property type="entry name" value="COBYRINIC ACID AC-DIAMIDE SYNTHASE"/>
    <property type="match status" value="1"/>
</dbReference>
<name>A0A1I5XDP8_9PSEU</name>
<dbReference type="SUPFAM" id="SSF52540">
    <property type="entry name" value="P-loop containing nucleoside triphosphate hydrolases"/>
    <property type="match status" value="1"/>
</dbReference>